<organism evidence="3 4">
    <name type="scientific">Dietzia psychralcaliphila</name>
    <dbReference type="NCBI Taxonomy" id="139021"/>
    <lineage>
        <taxon>Bacteria</taxon>
        <taxon>Bacillati</taxon>
        <taxon>Actinomycetota</taxon>
        <taxon>Actinomycetes</taxon>
        <taxon>Mycobacteriales</taxon>
        <taxon>Dietziaceae</taxon>
        <taxon>Dietzia</taxon>
    </lineage>
</organism>
<feature type="transmembrane region" description="Helical" evidence="1">
    <location>
        <begin position="99"/>
        <end position="118"/>
    </location>
</feature>
<feature type="transmembrane region" description="Helical" evidence="1">
    <location>
        <begin position="55"/>
        <end position="79"/>
    </location>
</feature>
<dbReference type="Gene3D" id="1.10.287.70">
    <property type="match status" value="1"/>
</dbReference>
<accession>A0AAD0NMX8</accession>
<keyword evidence="4" id="KW-1185">Reference proteome</keyword>
<sequence>MSIALTVVGFVIIAIGLGDMFRALLHPRGEGDLSNAVISALWATSRRLGHRLGSAVGPAGMVLTVLVWVLLQGLGWALIYLPHVPGGFTYDPGIDPGRYPDVIEALYVSFVTLATLGFGDMVATEPFIRALAPLEALVGFAVLTAALTWFMQIYPPLTRRRALAMRLHGLAAAGVAEAVPTLPADMLTRVLGELASEIDVVCVDLSQHSETYYFQEENPRQSLSRQIHYALELRDAAAAKAEVETGVGTAMLSASLDNVAESLRGFVRVADHADLQQVFRAYAADHARSARD</sequence>
<feature type="transmembrane region" description="Helical" evidence="1">
    <location>
        <begin position="6"/>
        <end position="25"/>
    </location>
</feature>
<evidence type="ECO:0000259" key="2">
    <source>
        <dbReference type="Pfam" id="PF07885"/>
    </source>
</evidence>
<protein>
    <submittedName>
        <fullName evidence="3">Transporter</fullName>
    </submittedName>
</protein>
<evidence type="ECO:0000313" key="4">
    <source>
        <dbReference type="Proteomes" id="UP000244903"/>
    </source>
</evidence>
<dbReference type="Pfam" id="PF07885">
    <property type="entry name" value="Ion_trans_2"/>
    <property type="match status" value="1"/>
</dbReference>
<keyword evidence="1" id="KW-1133">Transmembrane helix</keyword>
<name>A0AAD0NMX8_9ACTN</name>
<feature type="transmembrane region" description="Helical" evidence="1">
    <location>
        <begin position="130"/>
        <end position="151"/>
    </location>
</feature>
<proteinExistence type="predicted"/>
<dbReference type="AlphaFoldDB" id="A0AAD0NMX8"/>
<dbReference type="KEGG" id="dpc:A6048_07610"/>
<dbReference type="RefSeq" id="WP_162845747.1">
    <property type="nucleotide sequence ID" value="NZ_CP015453.1"/>
</dbReference>
<dbReference type="Proteomes" id="UP000244903">
    <property type="component" value="Chromosome"/>
</dbReference>
<keyword evidence="1" id="KW-0812">Transmembrane</keyword>
<dbReference type="SUPFAM" id="SSF81324">
    <property type="entry name" value="Voltage-gated potassium channels"/>
    <property type="match status" value="1"/>
</dbReference>
<evidence type="ECO:0000313" key="3">
    <source>
        <dbReference type="EMBL" id="AWH95382.1"/>
    </source>
</evidence>
<dbReference type="EMBL" id="CP015453">
    <property type="protein sequence ID" value="AWH95382.1"/>
    <property type="molecule type" value="Genomic_DNA"/>
</dbReference>
<reference evidence="3 4" key="1">
    <citation type="submission" date="2016-04" db="EMBL/GenBank/DDBJ databases">
        <title>Complete genome sequence of the haloalkaliphilic hydrocarbon-degrading bacterium Dietzia psychralcaliphila ILA-1T, isolated from a drain of a fish product-processing plant.</title>
        <authorList>
            <person name="Zhao J."/>
            <person name="Hu B."/>
            <person name="Geng S."/>
            <person name="Nie Y."/>
            <person name="Tang Y."/>
        </authorList>
    </citation>
    <scope>NUCLEOTIDE SEQUENCE [LARGE SCALE GENOMIC DNA]</scope>
    <source>
        <strain evidence="3 4">ILA-1</strain>
    </source>
</reference>
<feature type="domain" description="Potassium channel" evidence="2">
    <location>
        <begin position="101"/>
        <end position="152"/>
    </location>
</feature>
<dbReference type="InterPro" id="IPR013099">
    <property type="entry name" value="K_chnl_dom"/>
</dbReference>
<evidence type="ECO:0000256" key="1">
    <source>
        <dbReference type="SAM" id="Phobius"/>
    </source>
</evidence>
<keyword evidence="1" id="KW-0472">Membrane</keyword>
<gene>
    <name evidence="3" type="ORF">A6048_07610</name>
</gene>